<dbReference type="GO" id="GO:0000160">
    <property type="term" value="P:phosphorelay signal transduction system"/>
    <property type="evidence" value="ECO:0007669"/>
    <property type="project" value="InterPro"/>
</dbReference>
<dbReference type="CDD" id="cd15831">
    <property type="entry name" value="BTAD"/>
    <property type="match status" value="1"/>
</dbReference>
<dbReference type="InterPro" id="IPR011990">
    <property type="entry name" value="TPR-like_helical_dom_sf"/>
</dbReference>
<evidence type="ECO:0000259" key="6">
    <source>
        <dbReference type="PROSITE" id="PS51755"/>
    </source>
</evidence>
<dbReference type="SUPFAM" id="SSF48452">
    <property type="entry name" value="TPR-like"/>
    <property type="match status" value="1"/>
</dbReference>
<comment type="caution">
    <text evidence="7">The sequence shown here is derived from an EMBL/GenBank/DDBJ whole genome shotgun (WGS) entry which is preliminary data.</text>
</comment>
<feature type="domain" description="OmpR/PhoB-type" evidence="6">
    <location>
        <begin position="1"/>
        <end position="90"/>
    </location>
</feature>
<protein>
    <submittedName>
        <fullName evidence="7">AfsR/SARP family transcriptional regulator</fullName>
    </submittedName>
</protein>
<dbReference type="Pfam" id="PF03704">
    <property type="entry name" value="BTAD"/>
    <property type="match status" value="1"/>
</dbReference>
<dbReference type="InterPro" id="IPR051677">
    <property type="entry name" value="AfsR-DnrI-RedD_regulator"/>
</dbReference>
<proteinExistence type="inferred from homology"/>
<dbReference type="Proteomes" id="UP000253318">
    <property type="component" value="Unassembled WGS sequence"/>
</dbReference>
<keyword evidence="2" id="KW-0805">Transcription regulation</keyword>
<name>A0A368SY70_9ACTN</name>
<evidence type="ECO:0000256" key="5">
    <source>
        <dbReference type="PROSITE-ProRule" id="PRU01091"/>
    </source>
</evidence>
<evidence type="ECO:0000313" key="7">
    <source>
        <dbReference type="EMBL" id="RCV48897.1"/>
    </source>
</evidence>
<dbReference type="InterPro" id="IPR005158">
    <property type="entry name" value="BTAD"/>
</dbReference>
<evidence type="ECO:0000256" key="4">
    <source>
        <dbReference type="ARBA" id="ARBA00023163"/>
    </source>
</evidence>
<sequence>MRFSILGPVTVHDDARAVPVGGARLRALLVLLLLDPGRTVGTERLIGGIWGDDAPGGAGNALQALVSRLRRLLGDSVPVVADATGYRLVAAPGQVDLWEFEALVERGRAARAAGDPREAVRALETALALWTGPALADVADLDGVRSVLVRLAELRRTAAEDRLAAQLDLGRHAEALPDIEALAAEQPLGERPVRLLMRALAGCGRQADALAAYDALRRRLAEEFGADPATETRDLHLRLLRGELDPAAAPAHQLRG</sequence>
<dbReference type="SUPFAM" id="SSF46894">
    <property type="entry name" value="C-terminal effector domain of the bipartite response regulators"/>
    <property type="match status" value="1"/>
</dbReference>
<dbReference type="SMART" id="SM00862">
    <property type="entry name" value="Trans_reg_C"/>
    <property type="match status" value="1"/>
</dbReference>
<feature type="non-terminal residue" evidence="7">
    <location>
        <position position="256"/>
    </location>
</feature>
<dbReference type="RefSeq" id="WP_147280545.1">
    <property type="nucleotide sequence ID" value="NZ_QEIN01000362.1"/>
</dbReference>
<comment type="similarity">
    <text evidence="1">Belongs to the AfsR/DnrI/RedD regulatory family.</text>
</comment>
<reference evidence="7 8" key="1">
    <citation type="submission" date="2018-04" db="EMBL/GenBank/DDBJ databases">
        <title>Novel actinobacteria from marine sediment.</title>
        <authorList>
            <person name="Ng Z.Y."/>
            <person name="Tan G.Y.A."/>
        </authorList>
    </citation>
    <scope>NUCLEOTIDE SEQUENCE [LARGE SCALE GENOMIC DNA]</scope>
    <source>
        <strain evidence="7 8">TPS81</strain>
    </source>
</reference>
<evidence type="ECO:0000313" key="8">
    <source>
        <dbReference type="Proteomes" id="UP000253318"/>
    </source>
</evidence>
<organism evidence="7 8">
    <name type="scientific">Marinitenerispora sediminis</name>
    <dbReference type="NCBI Taxonomy" id="1931232"/>
    <lineage>
        <taxon>Bacteria</taxon>
        <taxon>Bacillati</taxon>
        <taxon>Actinomycetota</taxon>
        <taxon>Actinomycetes</taxon>
        <taxon>Streptosporangiales</taxon>
        <taxon>Nocardiopsidaceae</taxon>
        <taxon>Marinitenerispora</taxon>
    </lineage>
</organism>
<dbReference type="Gene3D" id="1.10.10.10">
    <property type="entry name" value="Winged helix-like DNA-binding domain superfamily/Winged helix DNA-binding domain"/>
    <property type="match status" value="1"/>
</dbReference>
<dbReference type="PANTHER" id="PTHR35807">
    <property type="entry name" value="TRANSCRIPTIONAL REGULATOR REDD-RELATED"/>
    <property type="match status" value="1"/>
</dbReference>
<dbReference type="OrthoDB" id="4054020at2"/>
<keyword evidence="3 5" id="KW-0238">DNA-binding</keyword>
<dbReference type="GO" id="GO:0006355">
    <property type="term" value="P:regulation of DNA-templated transcription"/>
    <property type="evidence" value="ECO:0007669"/>
    <property type="project" value="InterPro"/>
</dbReference>
<keyword evidence="4" id="KW-0804">Transcription</keyword>
<accession>A0A368SY70</accession>
<feature type="DNA-binding region" description="OmpR/PhoB-type" evidence="5">
    <location>
        <begin position="1"/>
        <end position="90"/>
    </location>
</feature>
<dbReference type="GO" id="GO:0003677">
    <property type="term" value="F:DNA binding"/>
    <property type="evidence" value="ECO:0007669"/>
    <property type="project" value="UniProtKB-UniRule"/>
</dbReference>
<dbReference type="InterPro" id="IPR036388">
    <property type="entry name" value="WH-like_DNA-bd_sf"/>
</dbReference>
<dbReference type="SMART" id="SM01043">
    <property type="entry name" value="BTAD"/>
    <property type="match status" value="1"/>
</dbReference>
<dbReference type="PANTHER" id="PTHR35807:SF1">
    <property type="entry name" value="TRANSCRIPTIONAL REGULATOR REDD"/>
    <property type="match status" value="1"/>
</dbReference>
<gene>
    <name evidence="7" type="ORF">DEF24_25820</name>
</gene>
<dbReference type="InterPro" id="IPR001867">
    <property type="entry name" value="OmpR/PhoB-type_DNA-bd"/>
</dbReference>
<evidence type="ECO:0000256" key="2">
    <source>
        <dbReference type="ARBA" id="ARBA00023015"/>
    </source>
</evidence>
<dbReference type="InterPro" id="IPR016032">
    <property type="entry name" value="Sig_transdc_resp-reg_C-effctor"/>
</dbReference>
<dbReference type="Pfam" id="PF00486">
    <property type="entry name" value="Trans_reg_C"/>
    <property type="match status" value="1"/>
</dbReference>
<evidence type="ECO:0000256" key="3">
    <source>
        <dbReference type="ARBA" id="ARBA00023125"/>
    </source>
</evidence>
<dbReference type="AlphaFoldDB" id="A0A368SY70"/>
<dbReference type="Gene3D" id="1.25.40.10">
    <property type="entry name" value="Tetratricopeptide repeat domain"/>
    <property type="match status" value="1"/>
</dbReference>
<dbReference type="PROSITE" id="PS51755">
    <property type="entry name" value="OMPR_PHOB"/>
    <property type="match status" value="1"/>
</dbReference>
<dbReference type="EMBL" id="QEIN01000362">
    <property type="protein sequence ID" value="RCV48897.1"/>
    <property type="molecule type" value="Genomic_DNA"/>
</dbReference>
<keyword evidence="8" id="KW-1185">Reference proteome</keyword>
<evidence type="ECO:0000256" key="1">
    <source>
        <dbReference type="ARBA" id="ARBA00005820"/>
    </source>
</evidence>